<evidence type="ECO:0000313" key="1">
    <source>
        <dbReference type="EMBL" id="AKU15734.1"/>
    </source>
</evidence>
<dbReference type="RefSeq" id="WP_052590797.1">
    <property type="nucleotide sequence ID" value="NZ_CP011112.1"/>
</dbReference>
<keyword evidence="2" id="KW-1185">Reference proteome</keyword>
<evidence type="ECO:0000313" key="2">
    <source>
        <dbReference type="Proteomes" id="UP000066480"/>
    </source>
</evidence>
<accession>A0A0K1JGA9</accession>
<proteinExistence type="predicted"/>
<dbReference type="Proteomes" id="UP000066480">
    <property type="component" value="Chromosome"/>
</dbReference>
<name>A0A0K1JGA9_9MICO</name>
<reference evidence="1 2" key="1">
    <citation type="submission" date="2015-03" db="EMBL/GenBank/DDBJ databases">
        <title>Luteipulveratus halotolerans sp. nov., a novel actinobacterium (Dermacoccaceae) from Sarawak, Malaysia.</title>
        <authorList>
            <person name="Juboi H."/>
            <person name="Basik A."/>
            <person name="Shamsul S.S."/>
            <person name="Arnold P."/>
            <person name="Schmitt E.K."/>
            <person name="Sanglier J.-J."/>
            <person name="Yeo T."/>
        </authorList>
    </citation>
    <scope>NUCLEOTIDE SEQUENCE [LARGE SCALE GENOMIC DNA]</scope>
    <source>
        <strain evidence="1 2">MN07-A0370</strain>
    </source>
</reference>
<gene>
    <name evidence="1" type="ORF">VV02_07515</name>
</gene>
<organism evidence="1 2">
    <name type="scientific">Luteipulveratus mongoliensis</name>
    <dbReference type="NCBI Taxonomy" id="571913"/>
    <lineage>
        <taxon>Bacteria</taxon>
        <taxon>Bacillati</taxon>
        <taxon>Actinomycetota</taxon>
        <taxon>Actinomycetes</taxon>
        <taxon>Micrococcales</taxon>
        <taxon>Dermacoccaceae</taxon>
        <taxon>Luteipulveratus</taxon>
    </lineage>
</organism>
<dbReference type="EMBL" id="CP011112">
    <property type="protein sequence ID" value="AKU15734.1"/>
    <property type="molecule type" value="Genomic_DNA"/>
</dbReference>
<sequence length="250" mass="25478">MPAAAIRQSTKGDSDSSGITTADATFPSSVVSGNTAIVMFAGDAEPTTVPSGFTSVASFSGNFVYKATAVTGTTFTFGWSSPVRVAWAAVEFVGVATFGTPETTASGSPGTTAVGPEIDVDAGNIRVLSILFAGYQAGVPGAVTAWADDVSDVADFVSIINSDASTAGGAFNYLVSVSSALVEDAGSYSTTATLSATTYWTHGTVALTFPTAVPDPDIERSVFNGSTWDPTTREVYNGTSWVPTTLEVIA</sequence>
<dbReference type="KEGG" id="lmoi:VV02_07515"/>
<protein>
    <submittedName>
        <fullName evidence="1">Uncharacterized protein</fullName>
    </submittedName>
</protein>
<dbReference type="AlphaFoldDB" id="A0A0K1JGA9"/>